<dbReference type="Pfam" id="PF16819">
    <property type="entry name" value="DUF5074"/>
    <property type="match status" value="1"/>
</dbReference>
<keyword evidence="1" id="KW-0732">Signal</keyword>
<dbReference type="AlphaFoldDB" id="A0AAE3XSK8"/>
<dbReference type="Proteomes" id="UP001185092">
    <property type="component" value="Unassembled WGS sequence"/>
</dbReference>
<dbReference type="InterPro" id="IPR031815">
    <property type="entry name" value="DUF5074"/>
</dbReference>
<dbReference type="InterPro" id="IPR011048">
    <property type="entry name" value="Haem_d1_sf"/>
</dbReference>
<dbReference type="EMBL" id="JAVDQD010000007">
    <property type="protein sequence ID" value="MDR6241230.1"/>
    <property type="molecule type" value="Genomic_DNA"/>
</dbReference>
<feature type="chain" id="PRO_5041991502" evidence="1">
    <location>
        <begin position="25"/>
        <end position="364"/>
    </location>
</feature>
<dbReference type="PANTHER" id="PTHR47197:SF3">
    <property type="entry name" value="DIHYDRO-HEME D1 DEHYDROGENASE"/>
    <property type="match status" value="1"/>
</dbReference>
<dbReference type="RefSeq" id="WP_309941830.1">
    <property type="nucleotide sequence ID" value="NZ_AP025305.1"/>
</dbReference>
<accession>A0AAE3XSK8</accession>
<dbReference type="InterPro" id="IPR015943">
    <property type="entry name" value="WD40/YVTN_repeat-like_dom_sf"/>
</dbReference>
<name>A0AAE3XSK8_9BACT</name>
<evidence type="ECO:0000313" key="3">
    <source>
        <dbReference type="Proteomes" id="UP001185092"/>
    </source>
</evidence>
<organism evidence="2 3">
    <name type="scientific">Aureibacter tunicatorum</name>
    <dbReference type="NCBI Taxonomy" id="866807"/>
    <lineage>
        <taxon>Bacteria</taxon>
        <taxon>Pseudomonadati</taxon>
        <taxon>Bacteroidota</taxon>
        <taxon>Cytophagia</taxon>
        <taxon>Cytophagales</taxon>
        <taxon>Persicobacteraceae</taxon>
        <taxon>Aureibacter</taxon>
    </lineage>
</organism>
<dbReference type="InterPro" id="IPR051200">
    <property type="entry name" value="Host-pathogen_enzymatic-act"/>
</dbReference>
<dbReference type="Gene3D" id="2.130.10.10">
    <property type="entry name" value="YVTN repeat-like/Quinoprotein amine dehydrogenase"/>
    <property type="match status" value="1"/>
</dbReference>
<evidence type="ECO:0000256" key="1">
    <source>
        <dbReference type="SAM" id="SignalP"/>
    </source>
</evidence>
<reference evidence="2" key="1">
    <citation type="submission" date="2023-07" db="EMBL/GenBank/DDBJ databases">
        <title>Genomic Encyclopedia of Type Strains, Phase IV (KMG-IV): sequencing the most valuable type-strain genomes for metagenomic binning, comparative biology and taxonomic classification.</title>
        <authorList>
            <person name="Goeker M."/>
        </authorList>
    </citation>
    <scope>NUCLEOTIDE SEQUENCE</scope>
    <source>
        <strain evidence="2">DSM 26174</strain>
    </source>
</reference>
<dbReference type="PANTHER" id="PTHR47197">
    <property type="entry name" value="PROTEIN NIRF"/>
    <property type="match status" value="1"/>
</dbReference>
<gene>
    <name evidence="2" type="ORF">HNQ88_004308</name>
</gene>
<protein>
    <submittedName>
        <fullName evidence="2">YVTN family beta-propeller protein</fullName>
    </submittedName>
</protein>
<evidence type="ECO:0000313" key="2">
    <source>
        <dbReference type="EMBL" id="MDR6241230.1"/>
    </source>
</evidence>
<dbReference type="SUPFAM" id="SSF51004">
    <property type="entry name" value="C-terminal (heme d1) domain of cytochrome cd1-nitrite reductase"/>
    <property type="match status" value="1"/>
</dbReference>
<proteinExistence type="predicted"/>
<feature type="signal peptide" evidence="1">
    <location>
        <begin position="1"/>
        <end position="24"/>
    </location>
</feature>
<keyword evidence="3" id="KW-1185">Reference proteome</keyword>
<comment type="caution">
    <text evidence="2">The sequence shown here is derived from an EMBL/GenBank/DDBJ whole genome shotgun (WGS) entry which is preliminary data.</text>
</comment>
<sequence length="364" mass="39780">MQLNLSAKLSALLLLVLPFITSCNDEVSVEAPEYDLDGVIIANAGNYGSGNGSLDLYNESTGVLSRGVFESANGRQLAAGIESVGLKDSIGLIQCNAADKVEFFHAETFKTLAAPIAEGIVKPRYVAFNGDFAYVTCWGKNTPEWTLPDSYVAKISLNDFKVVKELKTGEGAEGIAVSDGKIFVANSYETSVSVFDVLTDQLIEKIEVKGKPQHFVKDREGGLWLSLSEIEKGIVSINTSSLEVSDVYEQGQIGSDGAMAYSIEQHKIYLLGASPWYQDDSGEWVNDNEGWIFEFDLNSKQFADQPIVAGPTFYGLGFDDENQKLYLSDPKGFVGNGQALIYDVFGEKEKSLDVGMNPFHFVFR</sequence>